<sequence>VSPTTAQAVSAELEEYLQPEDQILDGGSSLVGVESTIIDCSKENPSILRPGAVTAEMVEQSTGIIILEAQEPRVRASGSHKQHYSPKARVLIGKEAQSGDGLIAMEGVLTPDGANRLASPKNNEEYARILYSALRQGDDAGLARIYIDPPKGLGLAVAIRDRITRASSS</sequence>
<evidence type="ECO:0000259" key="1">
    <source>
        <dbReference type="Pfam" id="PF03481"/>
    </source>
</evidence>
<dbReference type="AlphaFoldDB" id="A0A965GDJ0"/>
<dbReference type="EMBL" id="RFXN01000178">
    <property type="protein sequence ID" value="NBR94531.1"/>
    <property type="molecule type" value="Genomic_DNA"/>
</dbReference>
<dbReference type="Gene3D" id="3.40.50.11030">
    <property type="entry name" value="Threonylcarbamoyl-AMP synthase, C-terminal domain"/>
    <property type="match status" value="1"/>
</dbReference>
<name>A0A965GDJ0_9PROT</name>
<dbReference type="InterPro" id="IPR038385">
    <property type="entry name" value="Sua5/YwlC_C"/>
</dbReference>
<gene>
    <name evidence="2" type="ORF">EBT44_06895</name>
</gene>
<feature type="non-terminal residue" evidence="2">
    <location>
        <position position="1"/>
    </location>
</feature>
<dbReference type="Pfam" id="PF03481">
    <property type="entry name" value="Sua5_C"/>
    <property type="match status" value="1"/>
</dbReference>
<dbReference type="Proteomes" id="UP000740727">
    <property type="component" value="Unassembled WGS sequence"/>
</dbReference>
<evidence type="ECO:0000313" key="3">
    <source>
        <dbReference type="Proteomes" id="UP000740727"/>
    </source>
</evidence>
<dbReference type="InterPro" id="IPR017945">
    <property type="entry name" value="DHBP_synth_RibB-like_a/b_dom"/>
</dbReference>
<accession>A0A965GDJ0</accession>
<reference evidence="2" key="1">
    <citation type="submission" date="2018-10" db="EMBL/GenBank/DDBJ databases">
        <title>Iterative Subtractive Binning of Freshwater Chronoseries Metagenomes Recovers Nearly Complete Genomes from over Four Hundred Novel Species.</title>
        <authorList>
            <person name="Rodriguez-R L.M."/>
            <person name="Tsementzi D."/>
            <person name="Luo C."/>
            <person name="Konstantinidis K.T."/>
        </authorList>
    </citation>
    <scope>NUCLEOTIDE SEQUENCE</scope>
    <source>
        <strain evidence="2">WB5_2A_028</strain>
    </source>
</reference>
<dbReference type="Gene3D" id="3.90.870.10">
    <property type="entry name" value="DHBP synthase"/>
    <property type="match status" value="1"/>
</dbReference>
<protein>
    <submittedName>
        <fullName evidence="2">Threonylcarbamoyl-AMP synthase</fullName>
    </submittedName>
</protein>
<feature type="domain" description="Threonylcarbamoyl-AMP synthase C-terminal" evidence="1">
    <location>
        <begin position="53"/>
        <end position="168"/>
    </location>
</feature>
<dbReference type="SUPFAM" id="SSF55821">
    <property type="entry name" value="YrdC/RibB"/>
    <property type="match status" value="1"/>
</dbReference>
<comment type="caution">
    <text evidence="2">The sequence shown here is derived from an EMBL/GenBank/DDBJ whole genome shotgun (WGS) entry which is preliminary data.</text>
</comment>
<evidence type="ECO:0000313" key="2">
    <source>
        <dbReference type="EMBL" id="NBR94531.1"/>
    </source>
</evidence>
<dbReference type="InterPro" id="IPR005145">
    <property type="entry name" value="Sua5_C"/>
</dbReference>
<organism evidence="2 3">
    <name type="scientific">Candidatus Fonsibacter lacus</name>
    <dbReference type="NCBI Taxonomy" id="2576439"/>
    <lineage>
        <taxon>Bacteria</taxon>
        <taxon>Pseudomonadati</taxon>
        <taxon>Pseudomonadota</taxon>
        <taxon>Alphaproteobacteria</taxon>
        <taxon>Candidatus Pelagibacterales</taxon>
        <taxon>Candidatus Pelagibacterales incertae sedis</taxon>
        <taxon>Candidatus Fonsibacter</taxon>
    </lineage>
</organism>
<proteinExistence type="predicted"/>